<sequence>MSNNFRTTPARGLLSLFSRPETLKTVFGTLSILCSLQIATTVHAVEPAALEGVELSDQQSLVRGNGIEPSSLDPQMIETKSDGNIAIDLFEGLVTQDLDGNVIPGAAESWSVSPDSKTFTFILRDGLKWSDGSPLTTADFVYSFRRLADPKTKAPFVWYLKNSAITNASEIADGKKAPETLGVLALDDKTLQISLDKPIPYFVKMLGHFSMAPVPQNLIEQYGSDWTKVGNLVTNGAYKLKSHEPEKSIVLERNSHYWNDSETVINEVTFVPVKDATNEFTLYTEDKIDMTSTIPLDEFRSLKRKYPEQIHISPQSSVYFYYFNTRKKPFDDVRVRKALSYTINRELIAKYIMRQGQVPAYGFTPEHMSGFIKPELGYELQTRKEREDEARRLLAEAGYGKSNPLEVTISLNDLHAHTKTALAIAQMWKKELGIKVKTRRVDFKELMASTKAGNYDIARFGWVADYNDPSSMLALWLGDNDYNFSGWKSAEFDQILNDAMVTQDKQKRERMYSLAEKTVIDEMPFAPIYTYVSNRLVKTHVGGYPPNNADNVLTRNLFIIKNES</sequence>
<dbReference type="FunFam" id="3.10.105.10:FF:000001">
    <property type="entry name" value="Oligopeptide ABC transporter, oligopeptide-binding protein"/>
    <property type="match status" value="1"/>
</dbReference>
<keyword evidence="7" id="KW-1185">Reference proteome</keyword>
<protein>
    <submittedName>
        <fullName evidence="6">Periplasmic oligopeptide-binding protein</fullName>
    </submittedName>
</protein>
<dbReference type="Gene3D" id="3.40.190.10">
    <property type="entry name" value="Periplasmic binding protein-like II"/>
    <property type="match status" value="1"/>
</dbReference>
<evidence type="ECO:0000256" key="4">
    <source>
        <dbReference type="ARBA" id="ARBA00022729"/>
    </source>
</evidence>
<evidence type="ECO:0000256" key="3">
    <source>
        <dbReference type="ARBA" id="ARBA00022448"/>
    </source>
</evidence>
<dbReference type="InterPro" id="IPR023765">
    <property type="entry name" value="SBP_5_CS"/>
</dbReference>
<dbReference type="GO" id="GO:1904680">
    <property type="term" value="F:peptide transmembrane transporter activity"/>
    <property type="evidence" value="ECO:0007669"/>
    <property type="project" value="TreeGrafter"/>
</dbReference>
<reference evidence="6 7" key="1">
    <citation type="submission" date="2017-03" db="EMBL/GenBank/DDBJ databases">
        <authorList>
            <person name="Afonso C.L."/>
            <person name="Miller P.J."/>
            <person name="Scott M.A."/>
            <person name="Spackman E."/>
            <person name="Goraichik I."/>
            <person name="Dimitrov K.M."/>
            <person name="Suarez D.L."/>
            <person name="Swayne D.E."/>
        </authorList>
    </citation>
    <scope>NUCLEOTIDE SEQUENCE [LARGE SCALE GENOMIC DNA]</scope>
    <source>
        <strain evidence="6">SB41UT1</strain>
    </source>
</reference>
<feature type="domain" description="Solute-binding protein family 5" evidence="5">
    <location>
        <begin position="102"/>
        <end position="483"/>
    </location>
</feature>
<dbReference type="Pfam" id="PF00496">
    <property type="entry name" value="SBP_bac_5"/>
    <property type="match status" value="1"/>
</dbReference>
<dbReference type="Gene3D" id="3.10.105.10">
    <property type="entry name" value="Dipeptide-binding Protein, Domain 3"/>
    <property type="match status" value="1"/>
</dbReference>
<dbReference type="InterPro" id="IPR000914">
    <property type="entry name" value="SBP_5_dom"/>
</dbReference>
<dbReference type="GO" id="GO:0043190">
    <property type="term" value="C:ATP-binding cassette (ABC) transporter complex"/>
    <property type="evidence" value="ECO:0007669"/>
    <property type="project" value="InterPro"/>
</dbReference>
<evidence type="ECO:0000313" key="6">
    <source>
        <dbReference type="EMBL" id="SMA32321.1"/>
    </source>
</evidence>
<dbReference type="GO" id="GO:0015833">
    <property type="term" value="P:peptide transport"/>
    <property type="evidence" value="ECO:0007669"/>
    <property type="project" value="TreeGrafter"/>
</dbReference>
<dbReference type="PROSITE" id="PS01040">
    <property type="entry name" value="SBP_BACTERIAL_5"/>
    <property type="match status" value="1"/>
</dbReference>
<evidence type="ECO:0000313" key="7">
    <source>
        <dbReference type="Proteomes" id="UP000196573"/>
    </source>
</evidence>
<dbReference type="OrthoDB" id="9801912at2"/>
<accession>A0A1X7AE70</accession>
<evidence type="ECO:0000256" key="1">
    <source>
        <dbReference type="ARBA" id="ARBA00004196"/>
    </source>
</evidence>
<comment type="similarity">
    <text evidence="2">Belongs to the bacterial solute-binding protein 5 family.</text>
</comment>
<evidence type="ECO:0000256" key="2">
    <source>
        <dbReference type="ARBA" id="ARBA00005695"/>
    </source>
</evidence>
<dbReference type="GO" id="GO:0030288">
    <property type="term" value="C:outer membrane-bounded periplasmic space"/>
    <property type="evidence" value="ECO:0007669"/>
    <property type="project" value="TreeGrafter"/>
</dbReference>
<name>A0A1X7AE70_9GAMM</name>
<dbReference type="FunFam" id="3.90.76.10:FF:000001">
    <property type="entry name" value="Oligopeptide ABC transporter substrate-binding protein"/>
    <property type="match status" value="1"/>
</dbReference>
<dbReference type="InterPro" id="IPR039424">
    <property type="entry name" value="SBP_5"/>
</dbReference>
<comment type="subcellular location">
    <subcellularLocation>
        <location evidence="1">Cell envelope</location>
    </subcellularLocation>
</comment>
<proteinExistence type="inferred from homology"/>
<dbReference type="CDD" id="cd08504">
    <property type="entry name" value="PBP2_OppA"/>
    <property type="match status" value="1"/>
</dbReference>
<dbReference type="PIRSF" id="PIRSF002741">
    <property type="entry name" value="MppA"/>
    <property type="match status" value="1"/>
</dbReference>
<dbReference type="Gene3D" id="3.90.76.10">
    <property type="entry name" value="Dipeptide-binding Protein, Domain 1"/>
    <property type="match status" value="1"/>
</dbReference>
<dbReference type="SUPFAM" id="SSF53850">
    <property type="entry name" value="Periplasmic binding protein-like II"/>
    <property type="match status" value="1"/>
</dbReference>
<dbReference type="EMBL" id="FWPT01000001">
    <property type="protein sequence ID" value="SMA32321.1"/>
    <property type="molecule type" value="Genomic_DNA"/>
</dbReference>
<evidence type="ECO:0000259" key="5">
    <source>
        <dbReference type="Pfam" id="PF00496"/>
    </source>
</evidence>
<dbReference type="InterPro" id="IPR030678">
    <property type="entry name" value="Peptide/Ni-bd"/>
</dbReference>
<gene>
    <name evidence="6" type="primary">oppA_1</name>
    <name evidence="6" type="ORF">EHSB41UT_00139</name>
</gene>
<keyword evidence="3" id="KW-0813">Transport</keyword>
<dbReference type="AlphaFoldDB" id="A0A1X7AE70"/>
<organism evidence="6 7">
    <name type="scientific">Parendozoicomonas haliclonae</name>
    <dbReference type="NCBI Taxonomy" id="1960125"/>
    <lineage>
        <taxon>Bacteria</taxon>
        <taxon>Pseudomonadati</taxon>
        <taxon>Pseudomonadota</taxon>
        <taxon>Gammaproteobacteria</taxon>
        <taxon>Oceanospirillales</taxon>
        <taxon>Endozoicomonadaceae</taxon>
        <taxon>Parendozoicomonas</taxon>
    </lineage>
</organism>
<dbReference type="PANTHER" id="PTHR30290:SF10">
    <property type="entry name" value="PERIPLASMIC OLIGOPEPTIDE-BINDING PROTEIN-RELATED"/>
    <property type="match status" value="1"/>
</dbReference>
<dbReference type="Proteomes" id="UP000196573">
    <property type="component" value="Unassembled WGS sequence"/>
</dbReference>
<keyword evidence="4" id="KW-0732">Signal</keyword>
<dbReference type="PANTHER" id="PTHR30290">
    <property type="entry name" value="PERIPLASMIC BINDING COMPONENT OF ABC TRANSPORTER"/>
    <property type="match status" value="1"/>
</dbReference>